<protein>
    <submittedName>
        <fullName evidence="1">Uncharacterized protein</fullName>
    </submittedName>
</protein>
<accession>A0A9X1QBT1</accession>
<evidence type="ECO:0000313" key="1">
    <source>
        <dbReference type="EMBL" id="MCF2498530.1"/>
    </source>
</evidence>
<organism evidence="1 2">
    <name type="scientific">Dyadobacter chenhuakuii</name>
    <dbReference type="NCBI Taxonomy" id="2909339"/>
    <lineage>
        <taxon>Bacteria</taxon>
        <taxon>Pseudomonadati</taxon>
        <taxon>Bacteroidota</taxon>
        <taxon>Cytophagia</taxon>
        <taxon>Cytophagales</taxon>
        <taxon>Spirosomataceae</taxon>
        <taxon>Dyadobacter</taxon>
    </lineage>
</organism>
<reference evidence="1" key="1">
    <citation type="submission" date="2022-01" db="EMBL/GenBank/DDBJ databases">
        <title>Novel species in genus Dyadobacter.</title>
        <authorList>
            <person name="Ma C."/>
        </authorList>
    </citation>
    <scope>NUCLEOTIDE SEQUENCE</scope>
    <source>
        <strain evidence="1">CY357</strain>
    </source>
</reference>
<dbReference type="Proteomes" id="UP001139411">
    <property type="component" value="Unassembled WGS sequence"/>
</dbReference>
<comment type="caution">
    <text evidence="1">The sequence shown here is derived from an EMBL/GenBank/DDBJ whole genome shotgun (WGS) entry which is preliminary data.</text>
</comment>
<evidence type="ECO:0000313" key="2">
    <source>
        <dbReference type="Proteomes" id="UP001139411"/>
    </source>
</evidence>
<dbReference type="AlphaFoldDB" id="A0A9X1QBT1"/>
<dbReference type="PROSITE" id="PS51257">
    <property type="entry name" value="PROKAR_LIPOPROTEIN"/>
    <property type="match status" value="1"/>
</dbReference>
<dbReference type="RefSeq" id="WP_235158242.1">
    <property type="nucleotide sequence ID" value="NZ_JAKFFV010000005.1"/>
</dbReference>
<gene>
    <name evidence="1" type="ORF">L0661_09440</name>
</gene>
<sequence length="148" mass="16428">MRTIVISMAFLLFFIFGCSDKVDPQVDTLYLTGGNRESQRLEAIPKLYYHYINSAKDKEVYEVIAEGDGRLIANFTPDLKLLTLCGDPGSGWGPQFKDVTASTLEEFVKGKISFDDLHSIGTIGSKFDSLLVRNVPFIQVKSNGEPSL</sequence>
<name>A0A9X1QBT1_9BACT</name>
<proteinExistence type="predicted"/>
<dbReference type="EMBL" id="JAKFFV010000005">
    <property type="protein sequence ID" value="MCF2498530.1"/>
    <property type="molecule type" value="Genomic_DNA"/>
</dbReference>